<evidence type="ECO:0000256" key="5">
    <source>
        <dbReference type="ARBA" id="ARBA00011881"/>
    </source>
</evidence>
<dbReference type="CDD" id="cd01562">
    <property type="entry name" value="Thr-dehyd"/>
    <property type="match status" value="1"/>
</dbReference>
<evidence type="ECO:0000256" key="1">
    <source>
        <dbReference type="ARBA" id="ARBA00001274"/>
    </source>
</evidence>
<accession>A0ABW3PHH6</accession>
<dbReference type="InterPro" id="IPR036052">
    <property type="entry name" value="TrpB-like_PALP_sf"/>
</dbReference>
<dbReference type="NCBIfam" id="NF006390">
    <property type="entry name" value="PRK08639.1"/>
    <property type="match status" value="1"/>
</dbReference>
<evidence type="ECO:0000256" key="8">
    <source>
        <dbReference type="ARBA" id="ARBA00022898"/>
    </source>
</evidence>
<name>A0ABW3PHH6_9LACO</name>
<keyword evidence="9 12" id="KW-0456">Lyase</keyword>
<dbReference type="InterPro" id="IPR050147">
    <property type="entry name" value="Ser/Thr_Dehydratase"/>
</dbReference>
<evidence type="ECO:0000256" key="10">
    <source>
        <dbReference type="ARBA" id="ARBA00023304"/>
    </source>
</evidence>
<dbReference type="SUPFAM" id="SSF53686">
    <property type="entry name" value="Tryptophan synthase beta subunit-like PLP-dependent enzymes"/>
    <property type="match status" value="1"/>
</dbReference>
<dbReference type="InterPro" id="IPR011820">
    <property type="entry name" value="IlvA"/>
</dbReference>
<dbReference type="NCBIfam" id="TIGR02079">
    <property type="entry name" value="THD1"/>
    <property type="match status" value="1"/>
</dbReference>
<keyword evidence="6 12" id="KW-0028">Amino-acid biosynthesis</keyword>
<evidence type="ECO:0000256" key="7">
    <source>
        <dbReference type="ARBA" id="ARBA00022624"/>
    </source>
</evidence>
<keyword evidence="8 12" id="KW-0663">Pyridoxal phosphate</keyword>
<keyword evidence="7 12" id="KW-0412">Isoleucine biosynthesis</keyword>
<dbReference type="InterPro" id="IPR001721">
    <property type="entry name" value="TD_ACT-like"/>
</dbReference>
<evidence type="ECO:0000256" key="4">
    <source>
        <dbReference type="ARBA" id="ARBA00010869"/>
    </source>
</evidence>
<dbReference type="InterPro" id="IPR000634">
    <property type="entry name" value="Ser/Thr_deHydtase_PyrdxlP-BS"/>
</dbReference>
<comment type="pathway">
    <text evidence="3 12">Amino-acid biosynthesis; L-isoleucine biosynthesis; 2-oxobutanoate from L-threonine: step 1/1.</text>
</comment>
<reference evidence="15" key="1">
    <citation type="journal article" date="2019" name="Int. J. Syst. Evol. Microbiol.">
        <title>The Global Catalogue of Microorganisms (GCM) 10K type strain sequencing project: providing services to taxonomists for standard genome sequencing and annotation.</title>
        <authorList>
            <consortium name="The Broad Institute Genomics Platform"/>
            <consortium name="The Broad Institute Genome Sequencing Center for Infectious Disease"/>
            <person name="Wu L."/>
            <person name="Ma J."/>
        </authorList>
    </citation>
    <scope>NUCLEOTIDE SEQUENCE [LARGE SCALE GENOMIC DNA]</scope>
    <source>
        <strain evidence="15">CCUG 71848</strain>
    </source>
</reference>
<dbReference type="Gene3D" id="3.40.50.1100">
    <property type="match status" value="2"/>
</dbReference>
<dbReference type="Gene3D" id="3.40.1020.10">
    <property type="entry name" value="Biosynthetic Threonine Deaminase, Domain 3"/>
    <property type="match status" value="1"/>
</dbReference>
<comment type="caution">
    <text evidence="14">The sequence shown here is derived from an EMBL/GenBank/DDBJ whole genome shotgun (WGS) entry which is preliminary data.</text>
</comment>
<protein>
    <recommendedName>
        <fullName evidence="12">L-threonine dehydratase</fullName>
        <ecNumber evidence="12">4.3.1.19</ecNumber>
    </recommendedName>
    <alternativeName>
        <fullName evidence="12">Threonine deaminase</fullName>
    </alternativeName>
</protein>
<evidence type="ECO:0000313" key="15">
    <source>
        <dbReference type="Proteomes" id="UP001597156"/>
    </source>
</evidence>
<dbReference type="PANTHER" id="PTHR48078">
    <property type="entry name" value="THREONINE DEHYDRATASE, MITOCHONDRIAL-RELATED"/>
    <property type="match status" value="1"/>
</dbReference>
<dbReference type="Pfam" id="PF00291">
    <property type="entry name" value="PALP"/>
    <property type="match status" value="1"/>
</dbReference>
<evidence type="ECO:0000256" key="12">
    <source>
        <dbReference type="RuleBase" id="RU362012"/>
    </source>
</evidence>
<dbReference type="PROSITE" id="PS51672">
    <property type="entry name" value="ACT_LIKE"/>
    <property type="match status" value="1"/>
</dbReference>
<comment type="cofactor">
    <cofactor evidence="2 12">
        <name>pyridoxal 5'-phosphate</name>
        <dbReference type="ChEBI" id="CHEBI:597326"/>
    </cofactor>
</comment>
<evidence type="ECO:0000256" key="11">
    <source>
        <dbReference type="ARBA" id="ARBA00025527"/>
    </source>
</evidence>
<dbReference type="InterPro" id="IPR001926">
    <property type="entry name" value="TrpB-like_PALP"/>
</dbReference>
<sequence>MQTRTPKLTETDVTKAYAVLKPIVAHTALEYNRYLSERYHANVYLKREDQQLVRSFKLRGAYYAISQTPASTRQAGVVCASAGNHAQGVAWTCNRMKIPATIFMPTTTPAQKVNQVKYFGGDHATIKLTGDTFDESATAALDFCQNHGQTFIAPFDNLNTMAGQGSIAVEIFNDAAAQHLKVDELFVAIGGGGLLSGISTYTKAKSPKTTIVGVEPSGAASMKAAFDAGQPVELKALDTFVDGAAVKKVGELTYATCRANVDRLCQVPEGQVCNTILDLYSKAAIVAEPAGALSVAALEANKDRVVGKTVVCVISGGNNDINRMQEIEERSLIYNQQQHYFVVNFAQRAGALREFVNHVLNPDDDITKFEYTKKVNSTMGPCLIGVRLGNVANLDQLLNRLQQFDPHYINLQENQALYRMLV</sequence>
<dbReference type="Pfam" id="PF00585">
    <property type="entry name" value="Thr_dehydrat_C"/>
    <property type="match status" value="1"/>
</dbReference>
<dbReference type="RefSeq" id="WP_121977094.1">
    <property type="nucleotide sequence ID" value="NZ_JBHTLH010000018.1"/>
</dbReference>
<keyword evidence="15" id="KW-1185">Reference proteome</keyword>
<feature type="domain" description="ACT-like" evidence="13">
    <location>
        <begin position="339"/>
        <end position="413"/>
    </location>
</feature>
<gene>
    <name evidence="12 14" type="primary">ilvA</name>
    <name evidence="14" type="ORF">ACFQ22_06240</name>
</gene>
<dbReference type="EMBL" id="JBHTLH010000018">
    <property type="protein sequence ID" value="MFD1124947.1"/>
    <property type="molecule type" value="Genomic_DNA"/>
</dbReference>
<proteinExistence type="inferred from homology"/>
<dbReference type="GO" id="GO:0004794">
    <property type="term" value="F:threonine deaminase activity"/>
    <property type="evidence" value="ECO:0007669"/>
    <property type="project" value="UniProtKB-EC"/>
</dbReference>
<dbReference type="EC" id="4.3.1.19" evidence="12"/>
<comment type="similarity">
    <text evidence="4 12">Belongs to the serine/threonine dehydratase family.</text>
</comment>
<comment type="subunit">
    <text evidence="5 12">Homotetramer.</text>
</comment>
<organism evidence="14 15">
    <name type="scientific">Lentilactobacillus raoultii</name>
    <dbReference type="NCBI Taxonomy" id="1987503"/>
    <lineage>
        <taxon>Bacteria</taxon>
        <taxon>Bacillati</taxon>
        <taxon>Bacillota</taxon>
        <taxon>Bacilli</taxon>
        <taxon>Lactobacillales</taxon>
        <taxon>Lactobacillaceae</taxon>
        <taxon>Lentilactobacillus</taxon>
    </lineage>
</organism>
<dbReference type="PROSITE" id="PS00165">
    <property type="entry name" value="DEHYDRATASE_SER_THR"/>
    <property type="match status" value="1"/>
</dbReference>
<evidence type="ECO:0000256" key="6">
    <source>
        <dbReference type="ARBA" id="ARBA00022605"/>
    </source>
</evidence>
<dbReference type="PANTHER" id="PTHR48078:SF11">
    <property type="entry name" value="THREONINE DEHYDRATASE, MITOCHONDRIAL"/>
    <property type="match status" value="1"/>
</dbReference>
<keyword evidence="10 12" id="KW-0100">Branched-chain amino acid biosynthesis</keyword>
<evidence type="ECO:0000259" key="13">
    <source>
        <dbReference type="PROSITE" id="PS51672"/>
    </source>
</evidence>
<evidence type="ECO:0000256" key="3">
    <source>
        <dbReference type="ARBA" id="ARBA00004810"/>
    </source>
</evidence>
<evidence type="ECO:0000256" key="2">
    <source>
        <dbReference type="ARBA" id="ARBA00001933"/>
    </source>
</evidence>
<comment type="function">
    <text evidence="11 12">Catalyzes the anaerobic formation of alpha-ketobutyrate and ammonia from threonine in a two-step reaction. The first step involved a dehydration of threonine and a production of enamine intermediates (aminocrotonate), which tautomerizes to its imine form (iminobutyrate). Both intermediates are unstable and short-lived. The second step is the nonenzymatic hydrolysis of the enamine/imine intermediates to form 2-ketobutyrate and free ammonia. In the low water environment of the cell, the second step is accelerated by RidA.</text>
</comment>
<dbReference type="InterPro" id="IPR038110">
    <property type="entry name" value="TD_ACT-like_sf"/>
</dbReference>
<dbReference type="Proteomes" id="UP001597156">
    <property type="component" value="Unassembled WGS sequence"/>
</dbReference>
<evidence type="ECO:0000313" key="14">
    <source>
        <dbReference type="EMBL" id="MFD1124947.1"/>
    </source>
</evidence>
<evidence type="ECO:0000256" key="9">
    <source>
        <dbReference type="ARBA" id="ARBA00023239"/>
    </source>
</evidence>
<comment type="catalytic activity">
    <reaction evidence="1 12">
        <text>L-threonine = 2-oxobutanoate + NH4(+)</text>
        <dbReference type="Rhea" id="RHEA:22108"/>
        <dbReference type="ChEBI" id="CHEBI:16763"/>
        <dbReference type="ChEBI" id="CHEBI:28938"/>
        <dbReference type="ChEBI" id="CHEBI:57926"/>
        <dbReference type="EC" id="4.3.1.19"/>
    </reaction>
</comment>